<organism evidence="1 2">
    <name type="scientific">Dioscorea alata</name>
    <name type="common">Purple yam</name>
    <dbReference type="NCBI Taxonomy" id="55571"/>
    <lineage>
        <taxon>Eukaryota</taxon>
        <taxon>Viridiplantae</taxon>
        <taxon>Streptophyta</taxon>
        <taxon>Embryophyta</taxon>
        <taxon>Tracheophyta</taxon>
        <taxon>Spermatophyta</taxon>
        <taxon>Magnoliopsida</taxon>
        <taxon>Liliopsida</taxon>
        <taxon>Dioscoreales</taxon>
        <taxon>Dioscoreaceae</taxon>
        <taxon>Dioscorea</taxon>
    </lineage>
</organism>
<keyword evidence="2" id="KW-1185">Reference proteome</keyword>
<evidence type="ECO:0000313" key="2">
    <source>
        <dbReference type="Proteomes" id="UP000827976"/>
    </source>
</evidence>
<keyword evidence="1" id="KW-0378">Hydrolase</keyword>
<dbReference type="EMBL" id="CM037024">
    <property type="protein sequence ID" value="KAH7664781.1"/>
    <property type="molecule type" value="Genomic_DNA"/>
</dbReference>
<reference evidence="2" key="1">
    <citation type="journal article" date="2022" name="Nat. Commun.">
        <title>Chromosome evolution and the genetic basis of agronomically important traits in greater yam.</title>
        <authorList>
            <person name="Bredeson J.V."/>
            <person name="Lyons J.B."/>
            <person name="Oniyinde I.O."/>
            <person name="Okereke N.R."/>
            <person name="Kolade O."/>
            <person name="Nnabue I."/>
            <person name="Nwadili C.O."/>
            <person name="Hribova E."/>
            <person name="Parker M."/>
            <person name="Nwogha J."/>
            <person name="Shu S."/>
            <person name="Carlson J."/>
            <person name="Kariba R."/>
            <person name="Muthemba S."/>
            <person name="Knop K."/>
            <person name="Barton G.J."/>
            <person name="Sherwood A.V."/>
            <person name="Lopez-Montes A."/>
            <person name="Asiedu R."/>
            <person name="Jamnadass R."/>
            <person name="Muchugi A."/>
            <person name="Goodstein D."/>
            <person name="Egesi C.N."/>
            <person name="Featherston J."/>
            <person name="Asfaw A."/>
            <person name="Simpson G.G."/>
            <person name="Dolezel J."/>
            <person name="Hendre P.S."/>
            <person name="Van Deynze A."/>
            <person name="Kumar P.L."/>
            <person name="Obidiegwu J.E."/>
            <person name="Bhattacharjee R."/>
            <person name="Rokhsar D.S."/>
        </authorList>
    </citation>
    <scope>NUCLEOTIDE SEQUENCE [LARGE SCALE GENOMIC DNA]</scope>
    <source>
        <strain evidence="2">cv. TDa95/00328</strain>
    </source>
</reference>
<proteinExistence type="predicted"/>
<evidence type="ECO:0000313" key="1">
    <source>
        <dbReference type="EMBL" id="KAH7664781.1"/>
    </source>
</evidence>
<comment type="caution">
    <text evidence="1">The sequence shown here is derived from an EMBL/GenBank/DDBJ whole genome shotgun (WGS) entry which is preliminary data.</text>
</comment>
<accession>A0ACB7UVW1</accession>
<protein>
    <submittedName>
        <fullName evidence="1">Pectinesterase protein</fullName>
        <ecNumber evidence="1">3.1.1.11</ecNumber>
    </submittedName>
</protein>
<name>A0ACB7UVW1_DIOAL</name>
<gene>
    <name evidence="1" type="ORF">IHE45_14G142100</name>
</gene>
<sequence length="204" mass="22111">MKMKMRSSIITLVVAALLVCISAGRHTPADTPATDFIKSSCRSTTYPELCVECLSAYAPALHRNPRQLAHAALSVSVDRASAASTFVARISASHGSGPTRSREAGAIRDCFETMSDSLDQLRKSMKEMGKMSKSNDKRGFEWHLSNLQTWVSAALTDQSTCMDGLAEDGRRSSRVRASIRKKVLDVAHVTSNALALINKIKPGT</sequence>
<dbReference type="EC" id="3.1.1.11" evidence="1"/>
<dbReference type="Proteomes" id="UP000827976">
    <property type="component" value="Chromosome 14"/>
</dbReference>